<evidence type="ECO:0000256" key="2">
    <source>
        <dbReference type="ARBA" id="ARBA00022448"/>
    </source>
</evidence>
<dbReference type="Proteomes" id="UP000653797">
    <property type="component" value="Unassembled WGS sequence"/>
</dbReference>
<comment type="similarity">
    <text evidence="10 11">Belongs to the TonB-dependent receptor family.</text>
</comment>
<evidence type="ECO:0000256" key="11">
    <source>
        <dbReference type="RuleBase" id="RU003357"/>
    </source>
</evidence>
<evidence type="ECO:0000256" key="8">
    <source>
        <dbReference type="ARBA" id="ARBA00023170"/>
    </source>
</evidence>
<dbReference type="InterPro" id="IPR036942">
    <property type="entry name" value="Beta-barrel_TonB_sf"/>
</dbReference>
<evidence type="ECO:0000256" key="3">
    <source>
        <dbReference type="ARBA" id="ARBA00022452"/>
    </source>
</evidence>
<dbReference type="NCBIfam" id="TIGR04056">
    <property type="entry name" value="OMP_RagA_SusC"/>
    <property type="match status" value="1"/>
</dbReference>
<organism evidence="14 15">
    <name type="scientific">Spirosoma validum</name>
    <dbReference type="NCBI Taxonomy" id="2771355"/>
    <lineage>
        <taxon>Bacteria</taxon>
        <taxon>Pseudomonadati</taxon>
        <taxon>Bacteroidota</taxon>
        <taxon>Cytophagia</taxon>
        <taxon>Cytophagales</taxon>
        <taxon>Cytophagaceae</taxon>
        <taxon>Spirosoma</taxon>
    </lineage>
</organism>
<keyword evidence="2 10" id="KW-0813">Transport</keyword>
<protein>
    <submittedName>
        <fullName evidence="14">SusC/RagA family TonB-linked outer membrane protein</fullName>
    </submittedName>
</protein>
<keyword evidence="3 10" id="KW-1134">Transmembrane beta strand</keyword>
<dbReference type="SUPFAM" id="SSF56935">
    <property type="entry name" value="Porins"/>
    <property type="match status" value="1"/>
</dbReference>
<dbReference type="InterPro" id="IPR000531">
    <property type="entry name" value="Beta-barrel_TonB"/>
</dbReference>
<dbReference type="Gene3D" id="2.170.130.10">
    <property type="entry name" value="TonB-dependent receptor, plug domain"/>
    <property type="match status" value="1"/>
</dbReference>
<keyword evidence="4 10" id="KW-0812">Transmembrane</keyword>
<dbReference type="Pfam" id="PF07715">
    <property type="entry name" value="Plug"/>
    <property type="match status" value="1"/>
</dbReference>
<evidence type="ECO:0000256" key="6">
    <source>
        <dbReference type="ARBA" id="ARBA00023077"/>
    </source>
</evidence>
<dbReference type="GO" id="GO:0044718">
    <property type="term" value="P:siderophore transmembrane transport"/>
    <property type="evidence" value="ECO:0007669"/>
    <property type="project" value="TreeGrafter"/>
</dbReference>
<dbReference type="AlphaFoldDB" id="A0A927GBE1"/>
<keyword evidence="8" id="KW-0675">Receptor</keyword>
<gene>
    <name evidence="14" type="ORF">IC230_00240</name>
</gene>
<evidence type="ECO:0000256" key="7">
    <source>
        <dbReference type="ARBA" id="ARBA00023136"/>
    </source>
</evidence>
<reference evidence="14" key="1">
    <citation type="submission" date="2020-09" db="EMBL/GenBank/DDBJ databases">
        <authorList>
            <person name="Kim M.K."/>
        </authorList>
    </citation>
    <scope>NUCLEOTIDE SEQUENCE</scope>
    <source>
        <strain evidence="14">BT704</strain>
    </source>
</reference>
<proteinExistence type="inferred from homology"/>
<evidence type="ECO:0000313" key="14">
    <source>
        <dbReference type="EMBL" id="MBD2751301.1"/>
    </source>
</evidence>
<evidence type="ECO:0000256" key="4">
    <source>
        <dbReference type="ARBA" id="ARBA00022692"/>
    </source>
</evidence>
<accession>A0A927GBE1</accession>
<dbReference type="GO" id="GO:0015344">
    <property type="term" value="F:siderophore uptake transmembrane transporter activity"/>
    <property type="evidence" value="ECO:0007669"/>
    <property type="project" value="TreeGrafter"/>
</dbReference>
<name>A0A927GBE1_9BACT</name>
<dbReference type="InterPro" id="IPR039426">
    <property type="entry name" value="TonB-dep_rcpt-like"/>
</dbReference>
<evidence type="ECO:0000313" key="15">
    <source>
        <dbReference type="Proteomes" id="UP000653797"/>
    </source>
</evidence>
<keyword evidence="15" id="KW-1185">Reference proteome</keyword>
<sequence length="1066" mass="118382">MVHVLREWSSCYRLAGRARIHFVLWLSCLSFAATYARSGPESLTHPTSLPANGEASVDITINGVVHDTKTNTPLPGVNVTIKGTTRGATTDAQGKYRIVVKGPTDVLVFSFIGYTNKEETVGNRTEINVTMADDQKQLDEVIVTALGVKREERALGYAVQKVSGSTLQTVKGVNAATSLTGRVAGLWVRNSTEFNEAPTLQLRGETPLLVIDGVPYGNMNIGNIPQDDIESIDVLKGPTASALYGSRGGSGAIIITTKRGANSKGLTVTVNSNNMVNAGFLMLPEVQHSYSAGLGGVYDPTDYIWGQKLDIGKRASQWNPITKRMEDMELTSRGKTNFQDFLVPGMISNNNVSLSQSGENGSFRVSLNHIYNKGQYPNLQANALNFSVSGEMKVGDKFTLSSQAGFNRKTAPQIFGSGYTNQGYIYNILIWMGPEYDLSLYKDNYWVVPNEQQNWHYKAWYDNPYLMAYEKLNGIEQNKINTNLTATYTPFPGAKVIVRPGLDMFFNNETRRNPPNILSTRGWVANGLYSIDQRNGYSFNGDALITYNKQVGKLDIDALVGGTIFTYSNKEIYSATRGGIVVPGYYSLNNSIERPDVVVNPNPSTQASLFTTTDGNPYGKKQVNSLYGKLTLSYLNSLFLDVTGRNDWSSTMPVSSRSYFYPSVGGSVVMSEFLKMPTWLDFWKLRGSWTLSKSDLGVYATNQTYSTTTADWDNLNSATYPTTIRTSNVKPETNRTWEIGTSAYFLGKRLKLDVAYFDKYNYNIQRSATISPSSGFTSTLINTLESYVRRGLEVTLDATVIKRGNFQWDATANYSFNHRYFKELDPVYSANNLWTKVDGRVDTYTGRTWVTDRSGNVVHQTNGLPLASNYNYLYGLTDPDFIWGLANTIRYKDFQIGLRFDGRIGGYLNNYSSYKMWDTGSHPDSDNQWRYDEVVNGNKSYVGQGVKVTGGAVTYDNYGQITSDTREFAPNDTKVSYETYARTYGDGTRGVTNATFLKLREVSIGYTLPSAIASRIGARSASISLTGQNVWMWAKAFRYADPDKADDTQLTSPSVRYVGANLQLTF</sequence>
<keyword evidence="7 10" id="KW-0472">Membrane</keyword>
<dbReference type="GO" id="GO:0009279">
    <property type="term" value="C:cell outer membrane"/>
    <property type="evidence" value="ECO:0007669"/>
    <property type="project" value="UniProtKB-SubCell"/>
</dbReference>
<dbReference type="PROSITE" id="PS52016">
    <property type="entry name" value="TONB_DEPENDENT_REC_3"/>
    <property type="match status" value="1"/>
</dbReference>
<dbReference type="InterPro" id="IPR012910">
    <property type="entry name" value="Plug_dom"/>
</dbReference>
<dbReference type="InterPro" id="IPR008969">
    <property type="entry name" value="CarboxyPept-like_regulatory"/>
</dbReference>
<dbReference type="SUPFAM" id="SSF49464">
    <property type="entry name" value="Carboxypeptidase regulatory domain-like"/>
    <property type="match status" value="1"/>
</dbReference>
<dbReference type="Pfam" id="PF00593">
    <property type="entry name" value="TonB_dep_Rec_b-barrel"/>
    <property type="match status" value="1"/>
</dbReference>
<dbReference type="Gene3D" id="2.60.40.1120">
    <property type="entry name" value="Carboxypeptidase-like, regulatory domain"/>
    <property type="match status" value="1"/>
</dbReference>
<keyword evidence="9 10" id="KW-0998">Cell outer membrane</keyword>
<dbReference type="NCBIfam" id="TIGR04057">
    <property type="entry name" value="SusC_RagA_signa"/>
    <property type="match status" value="1"/>
</dbReference>
<feature type="domain" description="TonB-dependent receptor-like beta-barrel" evidence="12">
    <location>
        <begin position="401"/>
        <end position="824"/>
    </location>
</feature>
<evidence type="ECO:0000256" key="9">
    <source>
        <dbReference type="ARBA" id="ARBA00023237"/>
    </source>
</evidence>
<evidence type="ECO:0000259" key="12">
    <source>
        <dbReference type="Pfam" id="PF00593"/>
    </source>
</evidence>
<keyword evidence="5" id="KW-0732">Signal</keyword>
<dbReference type="RefSeq" id="WP_191036954.1">
    <property type="nucleotide sequence ID" value="NZ_JACXAA010000001.1"/>
</dbReference>
<dbReference type="EMBL" id="JACXAA010000001">
    <property type="protein sequence ID" value="MBD2751301.1"/>
    <property type="molecule type" value="Genomic_DNA"/>
</dbReference>
<evidence type="ECO:0000256" key="1">
    <source>
        <dbReference type="ARBA" id="ARBA00004571"/>
    </source>
</evidence>
<dbReference type="Pfam" id="PF13715">
    <property type="entry name" value="CarbopepD_reg_2"/>
    <property type="match status" value="1"/>
</dbReference>
<comment type="subcellular location">
    <subcellularLocation>
        <location evidence="1 10">Cell outer membrane</location>
        <topology evidence="1 10">Multi-pass membrane protein</topology>
    </subcellularLocation>
</comment>
<evidence type="ECO:0000256" key="10">
    <source>
        <dbReference type="PROSITE-ProRule" id="PRU01360"/>
    </source>
</evidence>
<evidence type="ECO:0000259" key="13">
    <source>
        <dbReference type="Pfam" id="PF07715"/>
    </source>
</evidence>
<comment type="caution">
    <text evidence="14">The sequence shown here is derived from an EMBL/GenBank/DDBJ whole genome shotgun (WGS) entry which is preliminary data.</text>
</comment>
<keyword evidence="6 11" id="KW-0798">TonB box</keyword>
<dbReference type="InterPro" id="IPR037066">
    <property type="entry name" value="Plug_dom_sf"/>
</dbReference>
<dbReference type="InterPro" id="IPR023997">
    <property type="entry name" value="TonB-dep_OMP_SusC/RagA_CS"/>
</dbReference>
<dbReference type="Gene3D" id="2.40.170.20">
    <property type="entry name" value="TonB-dependent receptor, beta-barrel domain"/>
    <property type="match status" value="1"/>
</dbReference>
<feature type="domain" description="TonB-dependent receptor plug" evidence="13">
    <location>
        <begin position="154"/>
        <end position="251"/>
    </location>
</feature>
<evidence type="ECO:0000256" key="5">
    <source>
        <dbReference type="ARBA" id="ARBA00022729"/>
    </source>
</evidence>
<dbReference type="InterPro" id="IPR023996">
    <property type="entry name" value="TonB-dep_OMP_SusC/RagA"/>
</dbReference>
<dbReference type="PANTHER" id="PTHR30069">
    <property type="entry name" value="TONB-DEPENDENT OUTER MEMBRANE RECEPTOR"/>
    <property type="match status" value="1"/>
</dbReference>
<dbReference type="PANTHER" id="PTHR30069:SF29">
    <property type="entry name" value="HEMOGLOBIN AND HEMOGLOBIN-HAPTOGLOBIN-BINDING PROTEIN 1-RELATED"/>
    <property type="match status" value="1"/>
</dbReference>